<keyword evidence="4" id="KW-0804">Transcription</keyword>
<dbReference type="Proteomes" id="UP001596096">
    <property type="component" value="Unassembled WGS sequence"/>
</dbReference>
<dbReference type="Pfam" id="PF04542">
    <property type="entry name" value="Sigma70_r2"/>
    <property type="match status" value="1"/>
</dbReference>
<evidence type="ECO:0000259" key="5">
    <source>
        <dbReference type="Pfam" id="PF04542"/>
    </source>
</evidence>
<proteinExistence type="inferred from homology"/>
<dbReference type="CDD" id="cd06171">
    <property type="entry name" value="Sigma70_r4"/>
    <property type="match status" value="1"/>
</dbReference>
<evidence type="ECO:0000256" key="2">
    <source>
        <dbReference type="ARBA" id="ARBA00023015"/>
    </source>
</evidence>
<evidence type="ECO:0000256" key="3">
    <source>
        <dbReference type="ARBA" id="ARBA00023082"/>
    </source>
</evidence>
<keyword evidence="3" id="KW-0731">Sigma factor</keyword>
<dbReference type="PANTHER" id="PTHR43133">
    <property type="entry name" value="RNA POLYMERASE ECF-TYPE SIGMA FACTO"/>
    <property type="match status" value="1"/>
</dbReference>
<dbReference type="InterPro" id="IPR014284">
    <property type="entry name" value="RNA_pol_sigma-70_dom"/>
</dbReference>
<dbReference type="RefSeq" id="WP_219542933.1">
    <property type="nucleotide sequence ID" value="NZ_JAHKRN010000001.1"/>
</dbReference>
<feature type="domain" description="RNA polymerase sigma factor 70 region 4 type 2" evidence="6">
    <location>
        <begin position="119"/>
        <end position="171"/>
    </location>
</feature>
<keyword evidence="8" id="KW-1185">Reference proteome</keyword>
<gene>
    <name evidence="7" type="ORF">ACFPUY_01570</name>
</gene>
<dbReference type="InterPro" id="IPR007627">
    <property type="entry name" value="RNA_pol_sigma70_r2"/>
</dbReference>
<reference evidence="8" key="1">
    <citation type="journal article" date="2019" name="Int. J. Syst. Evol. Microbiol.">
        <title>The Global Catalogue of Microorganisms (GCM) 10K type strain sequencing project: providing services to taxonomists for standard genome sequencing and annotation.</title>
        <authorList>
            <consortium name="The Broad Institute Genomics Platform"/>
            <consortium name="The Broad Institute Genome Sequencing Center for Infectious Disease"/>
            <person name="Wu L."/>
            <person name="Ma J."/>
        </authorList>
    </citation>
    <scope>NUCLEOTIDE SEQUENCE [LARGE SCALE GENOMIC DNA]</scope>
    <source>
        <strain evidence="8">CGMCC 4.7106</strain>
    </source>
</reference>
<evidence type="ECO:0000259" key="6">
    <source>
        <dbReference type="Pfam" id="PF08281"/>
    </source>
</evidence>
<evidence type="ECO:0000256" key="4">
    <source>
        <dbReference type="ARBA" id="ARBA00023163"/>
    </source>
</evidence>
<dbReference type="PANTHER" id="PTHR43133:SF25">
    <property type="entry name" value="RNA POLYMERASE SIGMA FACTOR RFAY-RELATED"/>
    <property type="match status" value="1"/>
</dbReference>
<keyword evidence="2" id="KW-0805">Transcription regulation</keyword>
<comment type="similarity">
    <text evidence="1">Belongs to the sigma-70 factor family. ECF subfamily.</text>
</comment>
<protein>
    <submittedName>
        <fullName evidence="7">RNA polymerase sigma factor</fullName>
    </submittedName>
</protein>
<evidence type="ECO:0000256" key="1">
    <source>
        <dbReference type="ARBA" id="ARBA00010641"/>
    </source>
</evidence>
<evidence type="ECO:0000313" key="8">
    <source>
        <dbReference type="Proteomes" id="UP001596096"/>
    </source>
</evidence>
<dbReference type="Pfam" id="PF08281">
    <property type="entry name" value="Sigma70_r4_2"/>
    <property type="match status" value="1"/>
</dbReference>
<name>A0ABW1BLW7_9ACTN</name>
<evidence type="ECO:0000313" key="7">
    <source>
        <dbReference type="EMBL" id="MFC5813749.1"/>
    </source>
</evidence>
<dbReference type="EMBL" id="JBHSNW010000001">
    <property type="protein sequence ID" value="MFC5813749.1"/>
    <property type="molecule type" value="Genomic_DNA"/>
</dbReference>
<dbReference type="NCBIfam" id="TIGR02937">
    <property type="entry name" value="sigma70-ECF"/>
    <property type="match status" value="1"/>
</dbReference>
<dbReference type="InterPro" id="IPR039425">
    <property type="entry name" value="RNA_pol_sigma-70-like"/>
</dbReference>
<feature type="domain" description="RNA polymerase sigma-70 region 2" evidence="5">
    <location>
        <begin position="19"/>
        <end position="87"/>
    </location>
</feature>
<sequence length="196" mass="22315">MDVMRTRIRDGDQRAFEELFDQYARSVYNHAWRLTGDWSVAEDVVSLTFLEAWRSRERLTPDGGSLRPWLLGVATHVTRNLRRTRRRHEDVMARMPRADAVPDFADELVGQLADQERLAEVREAIGRLRAHEQDVLLLCAGAGLDYAEAAEALGIPIGTVRSRLSRARKKLELALSRRQIDGDRGTAVRPVKESTR</sequence>
<organism evidence="7 8">
    <name type="scientific">Nonomuraea harbinensis</name>
    <dbReference type="NCBI Taxonomy" id="1286938"/>
    <lineage>
        <taxon>Bacteria</taxon>
        <taxon>Bacillati</taxon>
        <taxon>Actinomycetota</taxon>
        <taxon>Actinomycetes</taxon>
        <taxon>Streptosporangiales</taxon>
        <taxon>Streptosporangiaceae</taxon>
        <taxon>Nonomuraea</taxon>
    </lineage>
</organism>
<comment type="caution">
    <text evidence="7">The sequence shown here is derived from an EMBL/GenBank/DDBJ whole genome shotgun (WGS) entry which is preliminary data.</text>
</comment>
<dbReference type="InterPro" id="IPR013249">
    <property type="entry name" value="RNA_pol_sigma70_r4_t2"/>
</dbReference>
<accession>A0ABW1BLW7</accession>